<evidence type="ECO:0000256" key="3">
    <source>
        <dbReference type="ARBA" id="ARBA00015419"/>
    </source>
</evidence>
<keyword evidence="5" id="KW-0812">Transmembrane</keyword>
<evidence type="ECO:0000256" key="10">
    <source>
        <dbReference type="ARBA" id="ARBA00093548"/>
    </source>
</evidence>
<dbReference type="AlphaFoldDB" id="A0A4Z0BKZ8"/>
<keyword evidence="7" id="KW-0472">Membrane</keyword>
<comment type="subunit">
    <text evidence="10">Interacts with TamB to form the translocation and assembly module (TAM).</text>
</comment>
<evidence type="ECO:0000313" key="15">
    <source>
        <dbReference type="Proteomes" id="UP000297564"/>
    </source>
</evidence>
<keyword evidence="6 11" id="KW-0732">Signal</keyword>
<dbReference type="RefSeq" id="WP_135285925.1">
    <property type="nucleotide sequence ID" value="NZ_SMLL01000005.1"/>
</dbReference>
<dbReference type="PANTHER" id="PTHR12815">
    <property type="entry name" value="SORTING AND ASSEMBLY MACHINERY SAMM50 PROTEIN FAMILY MEMBER"/>
    <property type="match status" value="1"/>
</dbReference>
<accession>A0A4Z0BKZ8</accession>
<keyword evidence="15" id="KW-1185">Reference proteome</keyword>
<evidence type="ECO:0000259" key="13">
    <source>
        <dbReference type="Pfam" id="PF17243"/>
    </source>
</evidence>
<comment type="caution">
    <text evidence="14">The sequence shown here is derived from an EMBL/GenBank/DDBJ whole genome shotgun (WGS) entry which is preliminary data.</text>
</comment>
<comment type="subcellular location">
    <subcellularLocation>
        <location evidence="1">Cell outer membrane</location>
    </subcellularLocation>
</comment>
<feature type="signal peptide" evidence="11">
    <location>
        <begin position="1"/>
        <end position="36"/>
    </location>
</feature>
<evidence type="ECO:0000256" key="8">
    <source>
        <dbReference type="ARBA" id="ARBA00023237"/>
    </source>
</evidence>
<evidence type="ECO:0000256" key="11">
    <source>
        <dbReference type="SAM" id="SignalP"/>
    </source>
</evidence>
<dbReference type="PANTHER" id="PTHR12815:SF47">
    <property type="entry name" value="TRANSLOCATION AND ASSEMBLY MODULE SUBUNIT TAMA"/>
    <property type="match status" value="1"/>
</dbReference>
<proteinExistence type="inferred from homology"/>
<evidence type="ECO:0000256" key="2">
    <source>
        <dbReference type="ARBA" id="ARBA00010248"/>
    </source>
</evidence>
<evidence type="ECO:0000256" key="9">
    <source>
        <dbReference type="ARBA" id="ARBA00033063"/>
    </source>
</evidence>
<dbReference type="InterPro" id="IPR035243">
    <property type="entry name" value="TamA_POTRA_Dom_1"/>
</dbReference>
<reference evidence="14 15" key="1">
    <citation type="submission" date="2019-03" db="EMBL/GenBank/DDBJ databases">
        <title>Ramlibacter rhizophilus CCTCC AB2015357, whole genome shotgun sequence.</title>
        <authorList>
            <person name="Zhang X."/>
            <person name="Feng G."/>
            <person name="Zhu H."/>
        </authorList>
    </citation>
    <scope>NUCLEOTIDE SEQUENCE [LARGE SCALE GENOMIC DNA]</scope>
    <source>
        <strain evidence="14 15">CCTCC AB2015357</strain>
    </source>
</reference>
<evidence type="ECO:0000256" key="6">
    <source>
        <dbReference type="ARBA" id="ARBA00022729"/>
    </source>
</evidence>
<dbReference type="Gene3D" id="2.40.160.50">
    <property type="entry name" value="membrane protein fhac: a member of the omp85/tpsb transporter family"/>
    <property type="match status" value="1"/>
</dbReference>
<feature type="domain" description="TamA POTRA" evidence="13">
    <location>
        <begin position="69"/>
        <end position="140"/>
    </location>
</feature>
<evidence type="ECO:0000313" key="14">
    <source>
        <dbReference type="EMBL" id="TFY98774.1"/>
    </source>
</evidence>
<dbReference type="InterPro" id="IPR039910">
    <property type="entry name" value="D15-like"/>
</dbReference>
<comment type="similarity">
    <text evidence="2">Belongs to the TamA family.</text>
</comment>
<evidence type="ECO:0000259" key="12">
    <source>
        <dbReference type="Pfam" id="PF01103"/>
    </source>
</evidence>
<feature type="chain" id="PRO_5021436542" description="Translocation and assembly module subunit TamA" evidence="11">
    <location>
        <begin position="37"/>
        <end position="627"/>
    </location>
</feature>
<dbReference type="OrthoDB" id="9769707at2"/>
<evidence type="ECO:0000256" key="1">
    <source>
        <dbReference type="ARBA" id="ARBA00004442"/>
    </source>
</evidence>
<evidence type="ECO:0000256" key="5">
    <source>
        <dbReference type="ARBA" id="ARBA00022692"/>
    </source>
</evidence>
<dbReference type="Gene3D" id="3.10.20.310">
    <property type="entry name" value="membrane protein fhac"/>
    <property type="match status" value="1"/>
</dbReference>
<keyword evidence="8" id="KW-0998">Cell outer membrane</keyword>
<name>A0A4Z0BKZ8_9BURK</name>
<protein>
    <recommendedName>
        <fullName evidence="3">Translocation and assembly module subunit TamA</fullName>
    </recommendedName>
    <alternativeName>
        <fullName evidence="9">Autotransporter assembly factor TamA</fullName>
    </alternativeName>
</protein>
<keyword evidence="4" id="KW-1134">Transmembrane beta strand</keyword>
<organism evidence="14 15">
    <name type="scientific">Ramlibacter rhizophilus</name>
    <dbReference type="NCBI Taxonomy" id="1781167"/>
    <lineage>
        <taxon>Bacteria</taxon>
        <taxon>Pseudomonadati</taxon>
        <taxon>Pseudomonadota</taxon>
        <taxon>Betaproteobacteria</taxon>
        <taxon>Burkholderiales</taxon>
        <taxon>Comamonadaceae</taxon>
        <taxon>Ramlibacter</taxon>
    </lineage>
</organism>
<feature type="domain" description="Bacterial surface antigen (D15)" evidence="12">
    <location>
        <begin position="410"/>
        <end position="614"/>
    </location>
</feature>
<evidence type="ECO:0000256" key="7">
    <source>
        <dbReference type="ARBA" id="ARBA00023136"/>
    </source>
</evidence>
<dbReference type="Proteomes" id="UP000297564">
    <property type="component" value="Unassembled WGS sequence"/>
</dbReference>
<dbReference type="GO" id="GO:0009279">
    <property type="term" value="C:cell outer membrane"/>
    <property type="evidence" value="ECO:0007669"/>
    <property type="project" value="UniProtKB-SubCell"/>
</dbReference>
<dbReference type="Pfam" id="PF01103">
    <property type="entry name" value="Omp85"/>
    <property type="match status" value="1"/>
</dbReference>
<gene>
    <name evidence="14" type="ORF">EZ242_14760</name>
</gene>
<evidence type="ECO:0000256" key="4">
    <source>
        <dbReference type="ARBA" id="ARBA00022452"/>
    </source>
</evidence>
<dbReference type="InterPro" id="IPR000184">
    <property type="entry name" value="Bac_surfAg_D15"/>
</dbReference>
<sequence>MQYRVPGPSASAALRLLAAPLLAALLLMPLRLAAQAAPAPADPAAAPSAANAVEDEREAKAFDLEVRAPDELKELLEKHLSLQRFRDVPDLEDAEIERLVAVAETEVRQLVATQGYFAPVVEIRIERERQPTRVVVVVQPREAAQVEAVEIGFEGAVAQSSDPTAVAQRETIRDEWALPPGERFTQEAWSEAKEQALQVLLAKRYPLAKISYSLAAVNAGASRARLGLRLDSGPLVRLGEPVVIGAERYPKVIAERIARLAVGSVYDRQDIFDAQLRLTGSGYYDTAFIFVDSAQNPEAAPVQINVREADQHKWVLGVGLTTDLGPHASVEYRNNAWPTSYWLTKARLQIEKKAPVAEVELLSIPGEDGWRWGGLARASRLLDDDGLETRALRLRGGRSRLSDNIEREMYLQLDRASVRDTTGLPSVERGDGSAITANYNVTWRYFDSPTLPTRGWGVGVELGAGYTLTGERSPFQRTVLRGARYVPLESSRLLLRAETGAVFAADEAEIPSTSLFRTGGDTTVRGYGYREIGVTRANGVDAPGRYLVVGSIEWMRPIRRNDQPTNLEHTLFIDAGAVADEPGQLDPKLGIGTGVRYLSPIGALQASIAYGVDARRLRLHLSVGVVF</sequence>
<dbReference type="Pfam" id="PF17243">
    <property type="entry name" value="POTRA_TamA_1"/>
    <property type="match status" value="1"/>
</dbReference>
<dbReference type="EMBL" id="SMLL01000005">
    <property type="protein sequence ID" value="TFY98774.1"/>
    <property type="molecule type" value="Genomic_DNA"/>
</dbReference>